<keyword evidence="3" id="KW-1185">Reference proteome</keyword>
<organism evidence="2 3">
    <name type="scientific">Oculimacula yallundae</name>
    <dbReference type="NCBI Taxonomy" id="86028"/>
    <lineage>
        <taxon>Eukaryota</taxon>
        <taxon>Fungi</taxon>
        <taxon>Dikarya</taxon>
        <taxon>Ascomycota</taxon>
        <taxon>Pezizomycotina</taxon>
        <taxon>Leotiomycetes</taxon>
        <taxon>Helotiales</taxon>
        <taxon>Ploettnerulaceae</taxon>
        <taxon>Oculimacula</taxon>
    </lineage>
</organism>
<name>A0ABR4C321_9HELO</name>
<evidence type="ECO:0000313" key="3">
    <source>
        <dbReference type="Proteomes" id="UP001595075"/>
    </source>
</evidence>
<protein>
    <submittedName>
        <fullName evidence="2">Uncharacterized protein</fullName>
    </submittedName>
</protein>
<comment type="caution">
    <text evidence="2">The sequence shown here is derived from an EMBL/GenBank/DDBJ whole genome shotgun (WGS) entry which is preliminary data.</text>
</comment>
<accession>A0ABR4C321</accession>
<evidence type="ECO:0000256" key="1">
    <source>
        <dbReference type="SAM" id="MobiDB-lite"/>
    </source>
</evidence>
<dbReference type="EMBL" id="JAZHXI010000014">
    <property type="protein sequence ID" value="KAL2064299.1"/>
    <property type="molecule type" value="Genomic_DNA"/>
</dbReference>
<sequence>MYEALLGKIDTLASSLGLGRASHRVLPGENPWGYAGGDEAPSTENENEGKRECVLDDFENQKGAWGEDSARSSTTTFVGGEKGDRAGH</sequence>
<feature type="region of interest" description="Disordered" evidence="1">
    <location>
        <begin position="22"/>
        <end position="49"/>
    </location>
</feature>
<dbReference type="Proteomes" id="UP001595075">
    <property type="component" value="Unassembled WGS sequence"/>
</dbReference>
<evidence type="ECO:0000313" key="2">
    <source>
        <dbReference type="EMBL" id="KAL2064299.1"/>
    </source>
</evidence>
<gene>
    <name evidence="2" type="ORF">VTL71DRAFT_4793</name>
</gene>
<proteinExistence type="predicted"/>
<feature type="region of interest" description="Disordered" evidence="1">
    <location>
        <begin position="62"/>
        <end position="88"/>
    </location>
</feature>
<reference evidence="2 3" key="1">
    <citation type="journal article" date="2024" name="Commun. Biol.">
        <title>Comparative genomic analysis of thermophilic fungi reveals convergent evolutionary adaptations and gene losses.</title>
        <authorList>
            <person name="Steindorff A.S."/>
            <person name="Aguilar-Pontes M.V."/>
            <person name="Robinson A.J."/>
            <person name="Andreopoulos B."/>
            <person name="LaButti K."/>
            <person name="Kuo A."/>
            <person name="Mondo S."/>
            <person name="Riley R."/>
            <person name="Otillar R."/>
            <person name="Haridas S."/>
            <person name="Lipzen A."/>
            <person name="Grimwood J."/>
            <person name="Schmutz J."/>
            <person name="Clum A."/>
            <person name="Reid I.D."/>
            <person name="Moisan M.C."/>
            <person name="Butler G."/>
            <person name="Nguyen T.T.M."/>
            <person name="Dewar K."/>
            <person name="Conant G."/>
            <person name="Drula E."/>
            <person name="Henrissat B."/>
            <person name="Hansel C."/>
            <person name="Singer S."/>
            <person name="Hutchinson M.I."/>
            <person name="de Vries R.P."/>
            <person name="Natvig D.O."/>
            <person name="Powell A.J."/>
            <person name="Tsang A."/>
            <person name="Grigoriev I.V."/>
        </authorList>
    </citation>
    <scope>NUCLEOTIDE SEQUENCE [LARGE SCALE GENOMIC DNA]</scope>
    <source>
        <strain evidence="2 3">CBS 494.80</strain>
    </source>
</reference>